<dbReference type="GO" id="GO:0061631">
    <property type="term" value="F:ubiquitin conjugating enzyme activity"/>
    <property type="evidence" value="ECO:0007669"/>
    <property type="project" value="UniProtKB-EC"/>
</dbReference>
<keyword evidence="9" id="KW-1185">Reference proteome</keyword>
<evidence type="ECO:0000256" key="2">
    <source>
        <dbReference type="ARBA" id="ARBA00022679"/>
    </source>
</evidence>
<evidence type="ECO:0000313" key="9">
    <source>
        <dbReference type="Proteomes" id="UP000009168"/>
    </source>
</evidence>
<dbReference type="FunFam" id="3.10.110.10:FF:000060">
    <property type="entry name" value="Ubiquitin conjugating enzyme (UbcB)"/>
    <property type="match status" value="1"/>
</dbReference>
<evidence type="ECO:0000256" key="3">
    <source>
        <dbReference type="ARBA" id="ARBA00022741"/>
    </source>
</evidence>
<dbReference type="KEGG" id="tet:TTHERM_00218380"/>
<dbReference type="AlphaFoldDB" id="I7MFK5"/>
<dbReference type="CDD" id="cd00198">
    <property type="entry name" value="vWFA"/>
    <property type="match status" value="1"/>
</dbReference>
<dbReference type="OrthoDB" id="10069349at2759"/>
<dbReference type="eggNOG" id="KOG0417">
    <property type="taxonomic scope" value="Eukaryota"/>
</dbReference>
<dbReference type="EC" id="2.3.2.23" evidence="1"/>
<protein>
    <recommendedName>
        <fullName evidence="1">E2 ubiquitin-conjugating enzyme</fullName>
        <ecNumber evidence="1">2.3.2.23</ecNumber>
    </recommendedName>
</protein>
<dbReference type="SMART" id="SM00212">
    <property type="entry name" value="UBCc"/>
    <property type="match status" value="1"/>
</dbReference>
<evidence type="ECO:0000259" key="7">
    <source>
        <dbReference type="PROSITE" id="PS50127"/>
    </source>
</evidence>
<dbReference type="RefSeq" id="XP_001020510.1">
    <property type="nucleotide sequence ID" value="XM_001020510.1"/>
</dbReference>
<keyword evidence="3" id="KW-0547">Nucleotide-binding</keyword>
<dbReference type="InterPro" id="IPR016135">
    <property type="entry name" value="UBQ-conjugating_enzyme/RWD"/>
</dbReference>
<dbReference type="PANTHER" id="PTHR24068">
    <property type="entry name" value="UBIQUITIN-CONJUGATING ENZYME E2"/>
    <property type="match status" value="1"/>
</dbReference>
<feature type="region of interest" description="Disordered" evidence="6">
    <location>
        <begin position="367"/>
        <end position="387"/>
    </location>
</feature>
<dbReference type="Pfam" id="PF00179">
    <property type="entry name" value="UQ_con"/>
    <property type="match status" value="1"/>
</dbReference>
<evidence type="ECO:0000313" key="8">
    <source>
        <dbReference type="EMBL" id="EAS00265.1"/>
    </source>
</evidence>
<dbReference type="InterPro" id="IPR000608">
    <property type="entry name" value="UBC"/>
</dbReference>
<evidence type="ECO:0000256" key="4">
    <source>
        <dbReference type="ARBA" id="ARBA00022786"/>
    </source>
</evidence>
<keyword evidence="5" id="KW-0067">ATP-binding</keyword>
<evidence type="ECO:0000256" key="6">
    <source>
        <dbReference type="SAM" id="MobiDB-lite"/>
    </source>
</evidence>
<dbReference type="InterPro" id="IPR036465">
    <property type="entry name" value="vWFA_dom_sf"/>
</dbReference>
<dbReference type="Gene3D" id="3.10.110.10">
    <property type="entry name" value="Ubiquitin Conjugating Enzyme"/>
    <property type="match status" value="1"/>
</dbReference>
<dbReference type="STRING" id="312017.I7MFK5"/>
<dbReference type="GO" id="GO:0005524">
    <property type="term" value="F:ATP binding"/>
    <property type="evidence" value="ECO:0007669"/>
    <property type="project" value="UniProtKB-KW"/>
</dbReference>
<reference evidence="9" key="1">
    <citation type="journal article" date="2006" name="PLoS Biol.">
        <title>Macronuclear genome sequence of the ciliate Tetrahymena thermophila, a model eukaryote.</title>
        <authorList>
            <person name="Eisen J.A."/>
            <person name="Coyne R.S."/>
            <person name="Wu M."/>
            <person name="Wu D."/>
            <person name="Thiagarajan M."/>
            <person name="Wortman J.R."/>
            <person name="Badger J.H."/>
            <person name="Ren Q."/>
            <person name="Amedeo P."/>
            <person name="Jones K.M."/>
            <person name="Tallon L.J."/>
            <person name="Delcher A.L."/>
            <person name="Salzberg S.L."/>
            <person name="Silva J.C."/>
            <person name="Haas B.J."/>
            <person name="Majoros W.H."/>
            <person name="Farzad M."/>
            <person name="Carlton J.M."/>
            <person name="Smith R.K. Jr."/>
            <person name="Garg J."/>
            <person name="Pearlman R.E."/>
            <person name="Karrer K.M."/>
            <person name="Sun L."/>
            <person name="Manning G."/>
            <person name="Elde N.C."/>
            <person name="Turkewitz A.P."/>
            <person name="Asai D.J."/>
            <person name="Wilkes D.E."/>
            <person name="Wang Y."/>
            <person name="Cai H."/>
            <person name="Collins K."/>
            <person name="Stewart B.A."/>
            <person name="Lee S.R."/>
            <person name="Wilamowska K."/>
            <person name="Weinberg Z."/>
            <person name="Ruzzo W.L."/>
            <person name="Wloga D."/>
            <person name="Gaertig J."/>
            <person name="Frankel J."/>
            <person name="Tsao C.-C."/>
            <person name="Gorovsky M.A."/>
            <person name="Keeling P.J."/>
            <person name="Waller R.F."/>
            <person name="Patron N.J."/>
            <person name="Cherry J.M."/>
            <person name="Stover N.A."/>
            <person name="Krieger C.J."/>
            <person name="del Toro C."/>
            <person name="Ryder H.F."/>
            <person name="Williamson S.C."/>
            <person name="Barbeau R.A."/>
            <person name="Hamilton E.P."/>
            <person name="Orias E."/>
        </authorList>
    </citation>
    <scope>NUCLEOTIDE SEQUENCE [LARGE SCALE GENOMIC DNA]</scope>
    <source>
        <strain evidence="9">SB210</strain>
    </source>
</reference>
<dbReference type="PROSITE" id="PS50127">
    <property type="entry name" value="UBC_2"/>
    <property type="match status" value="1"/>
</dbReference>
<keyword evidence="2" id="KW-0808">Transferase</keyword>
<name>I7MFK5_TETTS</name>
<feature type="domain" description="UBC core" evidence="7">
    <location>
        <begin position="391"/>
        <end position="539"/>
    </location>
</feature>
<organism evidence="8 9">
    <name type="scientific">Tetrahymena thermophila (strain SB210)</name>
    <dbReference type="NCBI Taxonomy" id="312017"/>
    <lineage>
        <taxon>Eukaryota</taxon>
        <taxon>Sar</taxon>
        <taxon>Alveolata</taxon>
        <taxon>Ciliophora</taxon>
        <taxon>Intramacronucleata</taxon>
        <taxon>Oligohymenophorea</taxon>
        <taxon>Hymenostomatida</taxon>
        <taxon>Tetrahymenina</taxon>
        <taxon>Tetrahymenidae</taxon>
        <taxon>Tetrahymena</taxon>
    </lineage>
</organism>
<keyword evidence="4" id="KW-0833">Ubl conjugation pathway</keyword>
<sequence>MDQEAEVIVSSSQASNFIIKVQINEFKFKFQVKDPQQKIQQLRYELIEHLKKLNYNLQDEAYSCYSLADDQEFVLSEDDAVSSLISHNDLVKMVSKVKQEQDQPIQVEQQKEEDPKEAIVILYDISGSMGSTFYNEQGLPRIGAVNAFFSAFADKTLAMEYNHVVSLFWFDSKIEKKCEFIRDMNTFIKLVDDAAPRGGTRLYDSLVEGVNSLIEYKKKHPNTILRMIALTDGEDNESKYKPGEVAALILKNRIILDSFVVSQQSLQLKAITHASGGRCYCPASINDGLKLFEIETILSVRARDINFEEFYSKSVQQCDTDQFINLDRFQSLPFDTEGIQVSYDKQIQQPAADISHIIAKYSKIANNPTQPSSSSTSSTGASINQQGPSQAVLKRIVKELETIQKETDPNFKAKVFPAENDIMNWKVLLIGPEGTTYNYGVFMVYITFPNDYPFKPPRTRFITPIYHPNISSQGHMCLDILKDQWSPALTIQKSLNSFLSLMQDPNPNDALDSTIAAQYLDDINIFKQKCLDHIKQYANKSVDELMVDIMGTSLDVKSEFYVNTHAELKQWINSNKAKF</sequence>
<dbReference type="GeneID" id="7838596"/>
<dbReference type="SUPFAM" id="SSF54495">
    <property type="entry name" value="UBC-like"/>
    <property type="match status" value="1"/>
</dbReference>
<dbReference type="InParanoid" id="I7MFK5"/>
<dbReference type="Gene3D" id="3.40.50.410">
    <property type="entry name" value="von Willebrand factor, type A domain"/>
    <property type="match status" value="1"/>
</dbReference>
<accession>I7MFK5</accession>
<evidence type="ECO:0000256" key="1">
    <source>
        <dbReference type="ARBA" id="ARBA00012486"/>
    </source>
</evidence>
<dbReference type="SUPFAM" id="SSF53300">
    <property type="entry name" value="vWA-like"/>
    <property type="match status" value="1"/>
</dbReference>
<gene>
    <name evidence="8" type="ORF">TTHERM_00218380</name>
</gene>
<proteinExistence type="predicted"/>
<dbReference type="HOGENOM" id="CLU_490460_0_0_1"/>
<dbReference type="EMBL" id="GG662621">
    <property type="protein sequence ID" value="EAS00265.1"/>
    <property type="molecule type" value="Genomic_DNA"/>
</dbReference>
<evidence type="ECO:0000256" key="5">
    <source>
        <dbReference type="ARBA" id="ARBA00022840"/>
    </source>
</evidence>
<dbReference type="OMA" id="ASNGRCY"/>
<dbReference type="Proteomes" id="UP000009168">
    <property type="component" value="Unassembled WGS sequence"/>
</dbReference>